<dbReference type="InterPro" id="IPR001412">
    <property type="entry name" value="aa-tRNA-synth_I_CS"/>
</dbReference>
<dbReference type="FunFam" id="1.10.240.10:FF:000005">
    <property type="entry name" value="Tryptophan--tRNA ligase"/>
    <property type="match status" value="1"/>
</dbReference>
<evidence type="ECO:0000256" key="8">
    <source>
        <dbReference type="HAMAP-Rule" id="MF_00140"/>
    </source>
</evidence>
<sequence length="325" mass="36996">MGRKIVLSGMRPTGKLHLGHLVGVLENWVDLQKNHNCFFLIADYHALTTNVDTSGIYENSIEMLIDWLASGIDPEVSPVFRQSQVKEHAELHLIFSMLISVSRLERNPTLKEQVRDLQLDNITYGHLGYPVLQAADILLYKGELVPVGEDQLPHVEITRDIARRFNQVYGEVFPEPEPLLTEFARLPGLDGKRMSKSLGNTILISDPSDEIKSKMKKAFTDPQKIYKGDPGRPDICLVFTYHKKFNPDEVPEIRKGCESGQLGCVECKARCAEKIIEFLRPIQDKRKYFESHREEVKEILASGEERARIVAQKTMDEVHKAMKMG</sequence>
<dbReference type="PANTHER" id="PTHR43766:SF1">
    <property type="entry name" value="TRYPTOPHAN--TRNA LIGASE, MITOCHONDRIAL"/>
    <property type="match status" value="1"/>
</dbReference>
<dbReference type="InterPro" id="IPR024109">
    <property type="entry name" value="Trp-tRNA-ligase_bac-type"/>
</dbReference>
<feature type="short sequence motif" description="'HIGH' region" evidence="8">
    <location>
        <begin position="12"/>
        <end position="20"/>
    </location>
</feature>
<feature type="binding site" evidence="8">
    <location>
        <begin position="19"/>
        <end position="20"/>
    </location>
    <ligand>
        <name>ATP</name>
        <dbReference type="ChEBI" id="CHEBI:30616"/>
    </ligand>
</feature>
<dbReference type="Gene3D" id="1.10.240.10">
    <property type="entry name" value="Tyrosyl-Transfer RNA Synthetase"/>
    <property type="match status" value="1"/>
</dbReference>
<feature type="binding site" evidence="8">
    <location>
        <begin position="11"/>
        <end position="13"/>
    </location>
    <ligand>
        <name>ATP</name>
        <dbReference type="ChEBI" id="CHEBI:30616"/>
    </ligand>
</feature>
<dbReference type="GO" id="GO:0005829">
    <property type="term" value="C:cytosol"/>
    <property type="evidence" value="ECO:0007669"/>
    <property type="project" value="TreeGrafter"/>
</dbReference>
<keyword evidence="3 8" id="KW-0547">Nucleotide-binding</keyword>
<dbReference type="SUPFAM" id="SSF52374">
    <property type="entry name" value="Nucleotidylyl transferase"/>
    <property type="match status" value="1"/>
</dbReference>
<comment type="catalytic activity">
    <reaction evidence="7 8">
        <text>tRNA(Trp) + L-tryptophan + ATP = L-tryptophyl-tRNA(Trp) + AMP + diphosphate + H(+)</text>
        <dbReference type="Rhea" id="RHEA:24080"/>
        <dbReference type="Rhea" id="RHEA-COMP:9671"/>
        <dbReference type="Rhea" id="RHEA-COMP:9705"/>
        <dbReference type="ChEBI" id="CHEBI:15378"/>
        <dbReference type="ChEBI" id="CHEBI:30616"/>
        <dbReference type="ChEBI" id="CHEBI:33019"/>
        <dbReference type="ChEBI" id="CHEBI:57912"/>
        <dbReference type="ChEBI" id="CHEBI:78442"/>
        <dbReference type="ChEBI" id="CHEBI:78535"/>
        <dbReference type="ChEBI" id="CHEBI:456215"/>
        <dbReference type="EC" id="6.1.1.2"/>
    </reaction>
</comment>
<dbReference type="GO" id="GO:0005524">
    <property type="term" value="F:ATP binding"/>
    <property type="evidence" value="ECO:0007669"/>
    <property type="project" value="UniProtKB-UniRule"/>
</dbReference>
<dbReference type="PANTHER" id="PTHR43766">
    <property type="entry name" value="TRYPTOPHAN--TRNA LIGASE, MITOCHONDRIAL"/>
    <property type="match status" value="1"/>
</dbReference>
<feature type="binding site" evidence="8">
    <location>
        <begin position="148"/>
        <end position="150"/>
    </location>
    <ligand>
        <name>ATP</name>
        <dbReference type="ChEBI" id="CHEBI:30616"/>
    </ligand>
</feature>
<evidence type="ECO:0000313" key="10">
    <source>
        <dbReference type="EMBL" id="CUU05150.1"/>
    </source>
</evidence>
<dbReference type="STRING" id="1643428.GCA_001442855_01149"/>
<dbReference type="PROSITE" id="PS00178">
    <property type="entry name" value="AA_TRNA_LIGASE_I"/>
    <property type="match status" value="1"/>
</dbReference>
<reference evidence="11" key="1">
    <citation type="submission" date="2015-11" db="EMBL/GenBank/DDBJ databases">
        <authorList>
            <person name="Varghese N."/>
        </authorList>
    </citation>
    <scope>NUCLEOTIDE SEQUENCE [LARGE SCALE GENOMIC DNA]</scope>
</reference>
<feature type="binding site" evidence="8">
    <location>
        <position position="136"/>
    </location>
    <ligand>
        <name>L-tryptophan</name>
        <dbReference type="ChEBI" id="CHEBI:57912"/>
    </ligand>
</feature>
<evidence type="ECO:0000256" key="2">
    <source>
        <dbReference type="ARBA" id="ARBA00022598"/>
    </source>
</evidence>
<dbReference type="CDD" id="cd00806">
    <property type="entry name" value="TrpRS_core"/>
    <property type="match status" value="1"/>
</dbReference>
<evidence type="ECO:0000256" key="7">
    <source>
        <dbReference type="ARBA" id="ARBA00049929"/>
    </source>
</evidence>
<evidence type="ECO:0000256" key="5">
    <source>
        <dbReference type="ARBA" id="ARBA00022917"/>
    </source>
</evidence>
<keyword evidence="5 8" id="KW-0648">Protein biosynthesis</keyword>
<feature type="binding site" evidence="8">
    <location>
        <position position="186"/>
    </location>
    <ligand>
        <name>ATP</name>
        <dbReference type="ChEBI" id="CHEBI:30616"/>
    </ligand>
</feature>
<dbReference type="InterPro" id="IPR002305">
    <property type="entry name" value="aa-tRNA-synth_Ic"/>
</dbReference>
<dbReference type="NCBIfam" id="TIGR00233">
    <property type="entry name" value="trpS"/>
    <property type="match status" value="1"/>
</dbReference>
<gene>
    <name evidence="8" type="primary">trpS</name>
    <name evidence="10" type="ORF">JGI1_01176</name>
</gene>
<evidence type="ECO:0000256" key="3">
    <source>
        <dbReference type="ARBA" id="ARBA00022741"/>
    </source>
</evidence>
<accession>A0A0S4N1R6</accession>
<dbReference type="OrthoDB" id="9801042at2"/>
<evidence type="ECO:0000256" key="6">
    <source>
        <dbReference type="ARBA" id="ARBA00023146"/>
    </source>
</evidence>
<evidence type="ECO:0000256" key="9">
    <source>
        <dbReference type="RuleBase" id="RU363036"/>
    </source>
</evidence>
<proteinExistence type="inferred from homology"/>
<comment type="function">
    <text evidence="8">Catalyzes the attachment of tryptophan to tRNA(Trp).</text>
</comment>
<dbReference type="InterPro" id="IPR002306">
    <property type="entry name" value="Trp-tRNA-ligase"/>
</dbReference>
<dbReference type="PRINTS" id="PR01039">
    <property type="entry name" value="TRNASYNTHTRP"/>
</dbReference>
<protein>
    <recommendedName>
        <fullName evidence="8">Tryptophan--tRNA ligase</fullName>
        <ecNumber evidence="8">6.1.1.2</ecNumber>
    </recommendedName>
    <alternativeName>
        <fullName evidence="8">Tryptophanyl-tRNA synthetase</fullName>
        <shortName evidence="8">TrpRS</shortName>
    </alternativeName>
</protein>
<dbReference type="AlphaFoldDB" id="A0A0S4N1R6"/>
<dbReference type="InterPro" id="IPR050203">
    <property type="entry name" value="Trp-tRNA_synthetase"/>
</dbReference>
<organism evidence="10 11">
    <name type="scientific">Candidatus Thermokryptus mobilis</name>
    <dbReference type="NCBI Taxonomy" id="1643428"/>
    <lineage>
        <taxon>Bacteria</taxon>
        <taxon>Pseudomonadati</taxon>
        <taxon>Candidatus Kryptoniota</taxon>
        <taxon>Candidatus Thermokryptus</taxon>
    </lineage>
</organism>
<dbReference type="InterPro" id="IPR014729">
    <property type="entry name" value="Rossmann-like_a/b/a_fold"/>
</dbReference>
<dbReference type="EC" id="6.1.1.2" evidence="8"/>
<dbReference type="Gene3D" id="3.40.50.620">
    <property type="entry name" value="HUPs"/>
    <property type="match status" value="1"/>
</dbReference>
<comment type="similarity">
    <text evidence="1 8 9">Belongs to the class-I aminoacyl-tRNA synthetase family.</text>
</comment>
<comment type="subunit">
    <text evidence="8">Homodimer.</text>
</comment>
<dbReference type="GO" id="GO:0006436">
    <property type="term" value="P:tryptophanyl-tRNA aminoacylation"/>
    <property type="evidence" value="ECO:0007669"/>
    <property type="project" value="UniProtKB-UniRule"/>
</dbReference>
<keyword evidence="2 8" id="KW-0436">Ligase</keyword>
<dbReference type="HAMAP" id="MF_00140_B">
    <property type="entry name" value="Trp_tRNA_synth_B"/>
    <property type="match status" value="1"/>
</dbReference>
<comment type="subcellular location">
    <subcellularLocation>
        <location evidence="8">Cytoplasm</location>
    </subcellularLocation>
</comment>
<comment type="caution">
    <text evidence="8">Lacks conserved residue(s) required for the propagation of feature annotation.</text>
</comment>
<evidence type="ECO:0000313" key="11">
    <source>
        <dbReference type="Proteomes" id="UP000320623"/>
    </source>
</evidence>
<dbReference type="Pfam" id="PF00579">
    <property type="entry name" value="tRNA-synt_1b"/>
    <property type="match status" value="1"/>
</dbReference>
<keyword evidence="8" id="KW-0963">Cytoplasm</keyword>
<dbReference type="EMBL" id="FAOO01000007">
    <property type="protein sequence ID" value="CUU05150.1"/>
    <property type="molecule type" value="Genomic_DNA"/>
</dbReference>
<keyword evidence="4 8" id="KW-0067">ATP-binding</keyword>
<evidence type="ECO:0000256" key="4">
    <source>
        <dbReference type="ARBA" id="ARBA00022840"/>
    </source>
</evidence>
<keyword evidence="6 8" id="KW-0030">Aminoacyl-tRNA synthetase</keyword>
<name>A0A0S4N1R6_9BACT</name>
<dbReference type="Proteomes" id="UP000320623">
    <property type="component" value="Unassembled WGS sequence"/>
</dbReference>
<dbReference type="RefSeq" id="WP_140944923.1">
    <property type="nucleotide sequence ID" value="NZ_FAOO01000007.1"/>
</dbReference>
<dbReference type="GO" id="GO:0004830">
    <property type="term" value="F:tryptophan-tRNA ligase activity"/>
    <property type="evidence" value="ECO:0007669"/>
    <property type="project" value="UniProtKB-UniRule"/>
</dbReference>
<keyword evidence="11" id="KW-1185">Reference proteome</keyword>
<evidence type="ECO:0000256" key="1">
    <source>
        <dbReference type="ARBA" id="ARBA00005594"/>
    </source>
</evidence>